<dbReference type="EMBL" id="GG662793">
    <property type="protein sequence ID" value="EWS75653.1"/>
    <property type="molecule type" value="Genomic_DNA"/>
</dbReference>
<gene>
    <name evidence="1" type="ORF">TTHERM_000144909</name>
</gene>
<proteinExistence type="predicted"/>
<evidence type="ECO:0000313" key="1">
    <source>
        <dbReference type="EMBL" id="EWS75653.1"/>
    </source>
</evidence>
<dbReference type="RefSeq" id="XP_012651799.1">
    <property type="nucleotide sequence ID" value="XM_012796345.1"/>
</dbReference>
<accession>W7XFN1</accession>
<sequence>MKNQLKQIIKLQLTNQSGSQEYLKKNILMTYLSFTINLLQFLQIATQLRKQKIKQITKQVSLVQFTKFIHFFSQIQFNKLINIINQPIHPLSLLQQNSKLFQQLNCIKT</sequence>
<name>W7XFN1_TETTS</name>
<dbReference type="Proteomes" id="UP000009168">
    <property type="component" value="Unassembled WGS sequence"/>
</dbReference>
<dbReference type="InParanoid" id="W7XFN1"/>
<reference evidence="2" key="1">
    <citation type="journal article" date="2006" name="PLoS Biol.">
        <title>Macronuclear genome sequence of the ciliate Tetrahymena thermophila, a model eukaryote.</title>
        <authorList>
            <person name="Eisen J.A."/>
            <person name="Coyne R.S."/>
            <person name="Wu M."/>
            <person name="Wu D."/>
            <person name="Thiagarajan M."/>
            <person name="Wortman J.R."/>
            <person name="Badger J.H."/>
            <person name="Ren Q."/>
            <person name="Amedeo P."/>
            <person name="Jones K.M."/>
            <person name="Tallon L.J."/>
            <person name="Delcher A.L."/>
            <person name="Salzberg S.L."/>
            <person name="Silva J.C."/>
            <person name="Haas B.J."/>
            <person name="Majoros W.H."/>
            <person name="Farzad M."/>
            <person name="Carlton J.M."/>
            <person name="Smith R.K. Jr."/>
            <person name="Garg J."/>
            <person name="Pearlman R.E."/>
            <person name="Karrer K.M."/>
            <person name="Sun L."/>
            <person name="Manning G."/>
            <person name="Elde N.C."/>
            <person name="Turkewitz A.P."/>
            <person name="Asai D.J."/>
            <person name="Wilkes D.E."/>
            <person name="Wang Y."/>
            <person name="Cai H."/>
            <person name="Collins K."/>
            <person name="Stewart B.A."/>
            <person name="Lee S.R."/>
            <person name="Wilamowska K."/>
            <person name="Weinberg Z."/>
            <person name="Ruzzo W.L."/>
            <person name="Wloga D."/>
            <person name="Gaertig J."/>
            <person name="Frankel J."/>
            <person name="Tsao C.-C."/>
            <person name="Gorovsky M.A."/>
            <person name="Keeling P.J."/>
            <person name="Waller R.F."/>
            <person name="Patron N.J."/>
            <person name="Cherry J.M."/>
            <person name="Stover N.A."/>
            <person name="Krieger C.J."/>
            <person name="del Toro C."/>
            <person name="Ryder H.F."/>
            <person name="Williamson S.C."/>
            <person name="Barbeau R.A."/>
            <person name="Hamilton E.P."/>
            <person name="Orias E."/>
        </authorList>
    </citation>
    <scope>NUCLEOTIDE SEQUENCE [LARGE SCALE GENOMIC DNA]</scope>
    <source>
        <strain evidence="2">SB210</strain>
    </source>
</reference>
<protein>
    <submittedName>
        <fullName evidence="1">Uncharacterized protein</fullName>
    </submittedName>
</protein>
<dbReference type="AlphaFoldDB" id="W7XFN1"/>
<dbReference type="GeneID" id="24437494"/>
<evidence type="ECO:0000313" key="2">
    <source>
        <dbReference type="Proteomes" id="UP000009168"/>
    </source>
</evidence>
<dbReference type="KEGG" id="tet:TTHERM_000144909"/>
<keyword evidence="2" id="KW-1185">Reference proteome</keyword>
<organism evidence="1 2">
    <name type="scientific">Tetrahymena thermophila (strain SB210)</name>
    <dbReference type="NCBI Taxonomy" id="312017"/>
    <lineage>
        <taxon>Eukaryota</taxon>
        <taxon>Sar</taxon>
        <taxon>Alveolata</taxon>
        <taxon>Ciliophora</taxon>
        <taxon>Intramacronucleata</taxon>
        <taxon>Oligohymenophorea</taxon>
        <taxon>Hymenostomatida</taxon>
        <taxon>Tetrahymenina</taxon>
        <taxon>Tetrahymenidae</taxon>
        <taxon>Tetrahymena</taxon>
    </lineage>
</organism>